<dbReference type="Gene3D" id="1.25.10.10">
    <property type="entry name" value="Leucine-rich Repeat Variant"/>
    <property type="match status" value="1"/>
</dbReference>
<feature type="domain" description="TOG" evidence="13">
    <location>
        <begin position="449"/>
        <end position="709"/>
    </location>
</feature>
<dbReference type="Proteomes" id="UP000694580">
    <property type="component" value="Chromosome 10"/>
</dbReference>
<keyword evidence="6" id="KW-0175">Coiled coil</keyword>
<dbReference type="GO" id="GO:0005929">
    <property type="term" value="C:cilium"/>
    <property type="evidence" value="ECO:0007669"/>
    <property type="project" value="UniProtKB-SubCell"/>
</dbReference>
<evidence type="ECO:0000256" key="2">
    <source>
        <dbReference type="ARBA" id="ARBA00004138"/>
    </source>
</evidence>
<feature type="compositionally biased region" description="Basic and acidic residues" evidence="12">
    <location>
        <begin position="774"/>
        <end position="783"/>
    </location>
</feature>
<proteinExistence type="predicted"/>
<evidence type="ECO:0000256" key="7">
    <source>
        <dbReference type="ARBA" id="ARBA00023212"/>
    </source>
</evidence>
<evidence type="ECO:0000256" key="3">
    <source>
        <dbReference type="ARBA" id="ARBA00004647"/>
    </source>
</evidence>
<comment type="subcellular location">
    <subcellularLocation>
        <location evidence="2">Cell projection</location>
        <location evidence="2">Cilium</location>
    </subcellularLocation>
    <subcellularLocation>
        <location evidence="1">Cytoplasm</location>
        <location evidence="1">Cytoskeleton</location>
        <location evidence="1">Microtubule organizing center</location>
        <location evidence="1">Centrosome</location>
        <location evidence="1">Centriole</location>
    </subcellularLocation>
    <subcellularLocation>
        <location evidence="3">Cytoplasm</location>
        <location evidence="3">Cytoskeleton</location>
        <location evidence="3">Spindle pole</location>
    </subcellularLocation>
</comment>
<dbReference type="RefSeq" id="XP_028848340.1">
    <property type="nucleotide sequence ID" value="XM_028992507.1"/>
</dbReference>
<dbReference type="InterPro" id="IPR048738">
    <property type="entry name" value="CEP104_Znf"/>
</dbReference>
<evidence type="ECO:0000256" key="1">
    <source>
        <dbReference type="ARBA" id="ARBA00004114"/>
    </source>
</evidence>
<dbReference type="Ensembl" id="ENSDCDT00010019665.1">
    <property type="protein sequence ID" value="ENSDCDP00010018582.1"/>
    <property type="gene ID" value="ENSDCDG00010008412.1"/>
</dbReference>
<feature type="region of interest" description="Disordered" evidence="12">
    <location>
        <begin position="760"/>
        <end position="783"/>
    </location>
</feature>
<evidence type="ECO:0000256" key="6">
    <source>
        <dbReference type="ARBA" id="ARBA00023054"/>
    </source>
</evidence>
<dbReference type="SMART" id="SM01349">
    <property type="entry name" value="TOG"/>
    <property type="match status" value="1"/>
</dbReference>
<dbReference type="Pfam" id="PF21040">
    <property type="entry name" value="CEP104-like_TOG"/>
    <property type="match status" value="1"/>
</dbReference>
<evidence type="ECO:0000256" key="9">
    <source>
        <dbReference type="ARBA" id="ARBA00059645"/>
    </source>
</evidence>
<dbReference type="PANTHER" id="PTHR13371">
    <property type="entry name" value="GLYCINE-, GLUTAMATE-, THIENYLCYCLOHEXYLPIPERIDINE-BINDING PROTEIN"/>
    <property type="match status" value="1"/>
</dbReference>
<dbReference type="InterPro" id="IPR034085">
    <property type="entry name" value="TOG"/>
</dbReference>
<dbReference type="Pfam" id="PF21039">
    <property type="entry name" value="CEP104_ZnF"/>
    <property type="match status" value="1"/>
</dbReference>
<dbReference type="FunFam" id="1.25.10.10:FF:000200">
    <property type="entry name" value="Centrosomal protein of 104 kDa"/>
    <property type="match status" value="1"/>
</dbReference>
<dbReference type="GO" id="GO:0000922">
    <property type="term" value="C:spindle pole"/>
    <property type="evidence" value="ECO:0007669"/>
    <property type="project" value="UniProtKB-SubCell"/>
</dbReference>
<protein>
    <recommendedName>
        <fullName evidence="11">Centrosomal protein of 104 kDa</fullName>
    </recommendedName>
</protein>
<dbReference type="InterPro" id="IPR011989">
    <property type="entry name" value="ARM-like"/>
</dbReference>
<evidence type="ECO:0000313" key="14">
    <source>
        <dbReference type="Ensembl" id="ENSDCDP00010018582.1"/>
    </source>
</evidence>
<keyword evidence="5" id="KW-0677">Repeat</keyword>
<organism evidence="14 15">
    <name type="scientific">Denticeps clupeoides</name>
    <name type="common">denticle herring</name>
    <dbReference type="NCBI Taxonomy" id="299321"/>
    <lineage>
        <taxon>Eukaryota</taxon>
        <taxon>Metazoa</taxon>
        <taxon>Chordata</taxon>
        <taxon>Craniata</taxon>
        <taxon>Vertebrata</taxon>
        <taxon>Euteleostomi</taxon>
        <taxon>Actinopterygii</taxon>
        <taxon>Neopterygii</taxon>
        <taxon>Teleostei</taxon>
        <taxon>Clupei</taxon>
        <taxon>Clupeiformes</taxon>
        <taxon>Denticipitoidei</taxon>
        <taxon>Denticipitidae</taxon>
        <taxon>Denticeps</taxon>
    </lineage>
</organism>
<accession>A0AAY4BCV7</accession>
<evidence type="ECO:0000256" key="4">
    <source>
        <dbReference type="ARBA" id="ARBA00022490"/>
    </source>
</evidence>
<keyword evidence="8" id="KW-0966">Cell projection</keyword>
<sequence length="968" mass="108964">MNNISHEPSRCHSTHAPHGLVDRGYGDGIDSVSVRLVHGGRMPRKIGFVVASSSGHEDNFSANELMVHAPTVHGWRSARFCTYPQEITLQVTERCRLKKLQLLAHQFMIPSEVEFHIADSPLESGAPNHVLHFRRLGYVSLSDNEKTAFGARELKSVYIDAVGTHLKLIFNKSHINCHNLYNQVALVAINILGDHVDASEVNSIPTRDHLIEQYISSSQRESALDGTYSRKYESLSPLDDLAFDMYQDPEMAQIIRSLNDKKQEMVRLERYDIAKKLKQAIADFQKVGEHLGRCHVEKRSAIEKEDYDTARLMKEQMEEYRLMVYQQLQLHDLLDVDQIQTMSEVFTDELNAPPHSAKATPEVAQRTQLERPLELENFTPQTATPEQTHSATPRLPVPQIDVNFLPFDERPIPTLRNRESPCDRLPLAIADPLSNPHSPIVSDEPEPLTEKAQRDASLAIEVYGDDLVAGAYSKKWSYREDALLAVCKKLTESSPGMSKGELRNMMRAAVFLTKKTLLDNVSSVFQASLKLLEIILTQFVTKHHLGKAEVAHCLEQIWPNLLSRTGDSSSRVRAVAMTFIQEMALFKEVRSLQIIPGELVKPMKYNTATRVALSRMELLEWMVEKFGTQDSGFTVDNVMKFLTGTLDHSASSVREMAVKIIYSMYRLHRNTVLDYLPANSANTRKNVLYKTIFDGFGRIDGHSVVSQTSRMATGQDPQREREEIRSLQDQLVALKEISQEKGKETAKVLEKKAANTIKAVNKKVPYPSNSKQPHPTESENRLATTKDSESLCIFCGEKDEAFTDEGLDLHYWKHCPMLRRCVQCRQVVEISGLTDHLLMDCENNGAFMQCARCTEAVHKDQLSEHAQSSACNPPGSGKASNHCPLCHENFAPGEEAWKWHLMSREGCTQNPRRAALSQRPRLSQGRTITLGATKPKAGVSKGKIIDRGTKILPTMKANRPGHSMPAKQ</sequence>
<reference evidence="14" key="2">
    <citation type="submission" date="2025-08" db="UniProtKB">
        <authorList>
            <consortium name="Ensembl"/>
        </authorList>
    </citation>
    <scope>IDENTIFICATION</scope>
</reference>
<dbReference type="GeneID" id="114797615"/>
<dbReference type="InterPro" id="IPR052607">
    <property type="entry name" value="CEP104-like"/>
</dbReference>
<dbReference type="Pfam" id="PF21038">
    <property type="entry name" value="CEP104_N"/>
    <property type="match status" value="1"/>
</dbReference>
<evidence type="ECO:0000259" key="13">
    <source>
        <dbReference type="SMART" id="SM01349"/>
    </source>
</evidence>
<comment type="function">
    <text evidence="9">Required for ciliogenesis and for structural integrity at the ciliary tip.</text>
</comment>
<evidence type="ECO:0000256" key="11">
    <source>
        <dbReference type="ARBA" id="ARBA00068547"/>
    </source>
</evidence>
<dbReference type="GeneTree" id="ENSGT00390000013405"/>
<name>A0AAY4BCV7_9TELE</name>
<dbReference type="PANTHER" id="PTHR13371:SF0">
    <property type="entry name" value="CENTROSOMAL PROTEIN OF 104 KDA"/>
    <property type="match status" value="1"/>
</dbReference>
<dbReference type="GO" id="GO:0005814">
    <property type="term" value="C:centriole"/>
    <property type="evidence" value="ECO:0007669"/>
    <property type="project" value="UniProtKB-SubCell"/>
</dbReference>
<evidence type="ECO:0000256" key="8">
    <source>
        <dbReference type="ARBA" id="ARBA00023273"/>
    </source>
</evidence>
<dbReference type="AlphaFoldDB" id="A0AAY4BCV7"/>
<reference evidence="14 15" key="1">
    <citation type="submission" date="2020-06" db="EMBL/GenBank/DDBJ databases">
        <authorList>
            <consortium name="Wellcome Sanger Institute Data Sharing"/>
        </authorList>
    </citation>
    <scope>NUCLEOTIDE SEQUENCE [LARGE SCALE GENOMIC DNA]</scope>
</reference>
<evidence type="ECO:0000256" key="10">
    <source>
        <dbReference type="ARBA" id="ARBA00065345"/>
    </source>
</evidence>
<reference evidence="14" key="3">
    <citation type="submission" date="2025-09" db="UniProtKB">
        <authorList>
            <consortium name="Ensembl"/>
        </authorList>
    </citation>
    <scope>IDENTIFICATION</scope>
</reference>
<gene>
    <name evidence="14" type="primary">CEP104</name>
</gene>
<dbReference type="SUPFAM" id="SSF48371">
    <property type="entry name" value="ARM repeat"/>
    <property type="match status" value="1"/>
</dbReference>
<evidence type="ECO:0000256" key="5">
    <source>
        <dbReference type="ARBA" id="ARBA00022737"/>
    </source>
</evidence>
<dbReference type="InterPro" id="IPR016024">
    <property type="entry name" value="ARM-type_fold"/>
</dbReference>
<keyword evidence="15" id="KW-1185">Reference proteome</keyword>
<keyword evidence="7" id="KW-0206">Cytoskeleton</keyword>
<evidence type="ECO:0000313" key="15">
    <source>
        <dbReference type="Proteomes" id="UP000694580"/>
    </source>
</evidence>
<keyword evidence="4" id="KW-0963">Cytoplasm</keyword>
<comment type="subunit">
    <text evidence="10">Interacts with CCP110 and CEP97. Interacts with ARMC9, TOGARAM1, CCDC66 and CSPP1.</text>
</comment>
<evidence type="ECO:0000256" key="12">
    <source>
        <dbReference type="SAM" id="MobiDB-lite"/>
    </source>
</evidence>
<dbReference type="InterPro" id="IPR048739">
    <property type="entry name" value="CEP104_N"/>
</dbReference>